<dbReference type="SUPFAM" id="SSF53474">
    <property type="entry name" value="alpha/beta-Hydrolases"/>
    <property type="match status" value="1"/>
</dbReference>
<dbReference type="GO" id="GO:0016787">
    <property type="term" value="F:hydrolase activity"/>
    <property type="evidence" value="ECO:0007669"/>
    <property type="project" value="UniProtKB-KW"/>
</dbReference>
<dbReference type="RefSeq" id="WP_309483279.1">
    <property type="nucleotide sequence ID" value="NZ_CP133720.1"/>
</dbReference>
<dbReference type="InterPro" id="IPR001375">
    <property type="entry name" value="Peptidase_S9_cat"/>
</dbReference>
<evidence type="ECO:0000259" key="3">
    <source>
        <dbReference type="Pfam" id="PF00326"/>
    </source>
</evidence>
<feature type="signal peptide" evidence="2">
    <location>
        <begin position="1"/>
        <end position="25"/>
    </location>
</feature>
<keyword evidence="2" id="KW-0732">Signal</keyword>
<keyword evidence="6" id="KW-1185">Reference proteome</keyword>
<organism evidence="5 6">
    <name type="scientific">Undibacterium cyanobacteriorum</name>
    <dbReference type="NCBI Taxonomy" id="3073561"/>
    <lineage>
        <taxon>Bacteria</taxon>
        <taxon>Pseudomonadati</taxon>
        <taxon>Pseudomonadota</taxon>
        <taxon>Betaproteobacteria</taxon>
        <taxon>Burkholderiales</taxon>
        <taxon>Oxalobacteraceae</taxon>
        <taxon>Undibacterium</taxon>
    </lineage>
</organism>
<protein>
    <submittedName>
        <fullName evidence="5">S9 family peptidase</fullName>
        <ecNumber evidence="5">3.4.-.-</ecNumber>
    </submittedName>
</protein>
<feature type="domain" description="Peptidase S9 prolyl oligopeptidase catalytic" evidence="3">
    <location>
        <begin position="606"/>
        <end position="800"/>
    </location>
</feature>
<evidence type="ECO:0000259" key="4">
    <source>
        <dbReference type="Pfam" id="PF00930"/>
    </source>
</evidence>
<sequence>MTRIGVSWIIAAVILQSGFMMQTQAQTAAAASSKLSLEKIMSNTDWMGNAPERSYFSADGKTVYFVRKADGSEVRDVYRVPVNGGVPTKLNAAELAVAESESRFVSPDRSQVAWIRNGNLFLLKDGKKTQMTRTGDVAGLLGFISNEQLAFRQDGKINSFNLRTGETNTLVNLKNEDDPAAKKEAADYLSLQQTRLFDIIKKRDTDKKDAEKRQRDIAQQASSAPQPIYLGKGREFRQISLSPDGKYLVVSTATPRKPGRSDKMPHYVSADGYVMVQDVRSKVGTGEDANEFVYVIDISANQAHKLKFDQLAGINEDPLLSLKIDAAKRLGKPEPKAAVPRAIYLGFRGTQWADNGQKVALQLFSADNKDRWIIELNTTSKDKAQWQLVHRLTDQAWVNDNDFNEMLYSRDGKTLWYLSEESGFSQLYHYRDGQSQAVTKGKYEMSRITLTRDGRWIYYRANKKHPGKYEVYRIGTDGQNDQALTDMNGGMDYELSPNEDRLLLTHSTITRQPDLFVQAAAPMAKATRLTDSTSKEFADINWIVPDVVAVPSKHGAAPIYSRVYQDKSKLSGPRRPAVMFVHGAGYLQAAHYGWSNYFREMMFHNLLVQEGYVVIDMDYRASAGYGRDWRNAIYQRMGTPELEDYLDGIDWLVENANVDRQRVGIYGGSYGGFMTFMAMFKTEAFAAGAALRPVADWAHYNHGYTSNILNTPDVDPEAYLRSSPIEFAAGLKRPLLICSGVLDDNVFFQDSVRMVQKLIELKNPNFEFAVYPIEAHGFREPTSWLDEYRRIFKLMEREVKGRELSSK</sequence>
<dbReference type="InterPro" id="IPR050278">
    <property type="entry name" value="Serine_Prot_S9B/DPPIV"/>
</dbReference>
<proteinExistence type="predicted"/>
<dbReference type="Gene3D" id="3.40.50.1820">
    <property type="entry name" value="alpha/beta hydrolase"/>
    <property type="match status" value="1"/>
</dbReference>
<dbReference type="InterPro" id="IPR011659">
    <property type="entry name" value="WD40"/>
</dbReference>
<dbReference type="EMBL" id="CP133720">
    <property type="protein sequence ID" value="WMW81802.1"/>
    <property type="molecule type" value="Genomic_DNA"/>
</dbReference>
<dbReference type="Pfam" id="PF00930">
    <property type="entry name" value="DPPIV_N"/>
    <property type="match status" value="1"/>
</dbReference>
<dbReference type="InterPro" id="IPR002469">
    <property type="entry name" value="Peptidase_S9B_N"/>
</dbReference>
<gene>
    <name evidence="5" type="ORF">RF679_05845</name>
</gene>
<accession>A0ABY9RKQ0</accession>
<dbReference type="Proteomes" id="UP001181355">
    <property type="component" value="Chromosome"/>
</dbReference>
<feature type="region of interest" description="Disordered" evidence="1">
    <location>
        <begin position="204"/>
        <end position="224"/>
    </location>
</feature>
<feature type="compositionally biased region" description="Basic and acidic residues" evidence="1">
    <location>
        <begin position="204"/>
        <end position="216"/>
    </location>
</feature>
<keyword evidence="5" id="KW-0378">Hydrolase</keyword>
<reference evidence="5" key="1">
    <citation type="submission" date="2023-09" db="EMBL/GenBank/DDBJ databases">
        <title>Undibacterium sp. 20NA77.5 isolated from freshwater.</title>
        <authorList>
            <person name="Le V."/>
            <person name="Ko S.-R."/>
            <person name="Ahn C.-Y."/>
            <person name="Oh H.-M."/>
        </authorList>
    </citation>
    <scope>NUCLEOTIDE SEQUENCE</scope>
    <source>
        <strain evidence="5">20NA77.5</strain>
    </source>
</reference>
<dbReference type="PANTHER" id="PTHR11731">
    <property type="entry name" value="PROTEASE FAMILY S9B,C DIPEPTIDYL-PEPTIDASE IV-RELATED"/>
    <property type="match status" value="1"/>
</dbReference>
<dbReference type="EC" id="3.4.-.-" evidence="5"/>
<evidence type="ECO:0000256" key="1">
    <source>
        <dbReference type="SAM" id="MobiDB-lite"/>
    </source>
</evidence>
<dbReference type="Pfam" id="PF07676">
    <property type="entry name" value="PD40"/>
    <property type="match status" value="1"/>
</dbReference>
<evidence type="ECO:0000256" key="2">
    <source>
        <dbReference type="SAM" id="SignalP"/>
    </source>
</evidence>
<dbReference type="Gene3D" id="2.140.10.30">
    <property type="entry name" value="Dipeptidylpeptidase IV, N-terminal domain"/>
    <property type="match status" value="2"/>
</dbReference>
<evidence type="ECO:0000313" key="6">
    <source>
        <dbReference type="Proteomes" id="UP001181355"/>
    </source>
</evidence>
<dbReference type="InterPro" id="IPR029058">
    <property type="entry name" value="AB_hydrolase_fold"/>
</dbReference>
<dbReference type="SUPFAM" id="SSF82171">
    <property type="entry name" value="DPP6 N-terminal domain-like"/>
    <property type="match status" value="1"/>
</dbReference>
<name>A0ABY9RKQ0_9BURK</name>
<feature type="chain" id="PRO_5045780593" evidence="2">
    <location>
        <begin position="26"/>
        <end position="807"/>
    </location>
</feature>
<dbReference type="PANTHER" id="PTHR11731:SF193">
    <property type="entry name" value="DIPEPTIDYL PEPTIDASE 9"/>
    <property type="match status" value="1"/>
</dbReference>
<evidence type="ECO:0000313" key="5">
    <source>
        <dbReference type="EMBL" id="WMW81802.1"/>
    </source>
</evidence>
<feature type="domain" description="Dipeptidylpeptidase IV N-terminal" evidence="4">
    <location>
        <begin position="350"/>
        <end position="510"/>
    </location>
</feature>
<dbReference type="Pfam" id="PF00326">
    <property type="entry name" value="Peptidase_S9"/>
    <property type="match status" value="1"/>
</dbReference>